<proteinExistence type="predicted"/>
<gene>
    <name evidence="2" type="primary">Nfu_g_1_010305</name>
</gene>
<feature type="non-terminal residue" evidence="2">
    <location>
        <position position="1"/>
    </location>
</feature>
<feature type="compositionally biased region" description="Basic and acidic residues" evidence="1">
    <location>
        <begin position="1"/>
        <end position="20"/>
    </location>
</feature>
<name>A0A1A8BDF6_NOTKA</name>
<feature type="compositionally biased region" description="Polar residues" evidence="1">
    <location>
        <begin position="21"/>
        <end position="37"/>
    </location>
</feature>
<accession>A0A1A8BDF6</accession>
<feature type="compositionally biased region" description="Low complexity" evidence="1">
    <location>
        <begin position="43"/>
        <end position="57"/>
    </location>
</feature>
<evidence type="ECO:0000256" key="1">
    <source>
        <dbReference type="SAM" id="MobiDB-lite"/>
    </source>
</evidence>
<sequence length="57" mass="6330">CHGRGQDARDGQDKARRLKADTQQQQLFGCRNGVSSRTTEKPSQMFSSSRFASTSHS</sequence>
<feature type="region of interest" description="Disordered" evidence="1">
    <location>
        <begin position="1"/>
        <end position="57"/>
    </location>
</feature>
<evidence type="ECO:0000313" key="2">
    <source>
        <dbReference type="EMBL" id="SBP65269.1"/>
    </source>
</evidence>
<protein>
    <submittedName>
        <fullName evidence="2">Uncharacterized protein</fullName>
    </submittedName>
</protein>
<dbReference type="EMBL" id="HADZ01001328">
    <property type="protein sequence ID" value="SBP65269.1"/>
    <property type="molecule type" value="Transcribed_RNA"/>
</dbReference>
<reference evidence="2" key="1">
    <citation type="submission" date="2016-05" db="EMBL/GenBank/DDBJ databases">
        <authorList>
            <person name="Lavstsen T."/>
            <person name="Jespersen J.S."/>
        </authorList>
    </citation>
    <scope>NUCLEOTIDE SEQUENCE</scope>
    <source>
        <tissue evidence="2">Brain</tissue>
    </source>
</reference>
<organism evidence="2">
    <name type="scientific">Nothobranchius kadleci</name>
    <name type="common">African annual killifish</name>
    <dbReference type="NCBI Taxonomy" id="1051664"/>
    <lineage>
        <taxon>Eukaryota</taxon>
        <taxon>Metazoa</taxon>
        <taxon>Chordata</taxon>
        <taxon>Craniata</taxon>
        <taxon>Vertebrata</taxon>
        <taxon>Euteleostomi</taxon>
        <taxon>Actinopterygii</taxon>
        <taxon>Neopterygii</taxon>
        <taxon>Teleostei</taxon>
        <taxon>Neoteleostei</taxon>
        <taxon>Acanthomorphata</taxon>
        <taxon>Ovalentaria</taxon>
        <taxon>Atherinomorphae</taxon>
        <taxon>Cyprinodontiformes</taxon>
        <taxon>Nothobranchiidae</taxon>
        <taxon>Nothobranchius</taxon>
    </lineage>
</organism>
<dbReference type="AlphaFoldDB" id="A0A1A8BDF6"/>
<reference evidence="2" key="2">
    <citation type="submission" date="2016-06" db="EMBL/GenBank/DDBJ databases">
        <title>The genome of a short-lived fish provides insights into sex chromosome evolution and the genetic control of aging.</title>
        <authorList>
            <person name="Reichwald K."/>
            <person name="Felder M."/>
            <person name="Petzold A."/>
            <person name="Koch P."/>
            <person name="Groth M."/>
            <person name="Platzer M."/>
        </authorList>
    </citation>
    <scope>NUCLEOTIDE SEQUENCE</scope>
    <source>
        <tissue evidence="2">Brain</tissue>
    </source>
</reference>